<dbReference type="GO" id="GO:0005524">
    <property type="term" value="F:ATP binding"/>
    <property type="evidence" value="ECO:0007669"/>
    <property type="project" value="UniProtKB-KW"/>
</dbReference>
<organism evidence="15 16">
    <name type="scientific">Desulfomonile tiedjei</name>
    <dbReference type="NCBI Taxonomy" id="2358"/>
    <lineage>
        <taxon>Bacteria</taxon>
        <taxon>Pseudomonadati</taxon>
        <taxon>Thermodesulfobacteriota</taxon>
        <taxon>Desulfomonilia</taxon>
        <taxon>Desulfomonilales</taxon>
        <taxon>Desulfomonilaceae</taxon>
        <taxon>Desulfomonile</taxon>
    </lineage>
</organism>
<evidence type="ECO:0000313" key="15">
    <source>
        <dbReference type="EMBL" id="MBI5251669.1"/>
    </source>
</evidence>
<evidence type="ECO:0000256" key="5">
    <source>
        <dbReference type="ARBA" id="ARBA00022741"/>
    </source>
</evidence>
<dbReference type="GO" id="GO:0005886">
    <property type="term" value="C:plasma membrane"/>
    <property type="evidence" value="ECO:0007669"/>
    <property type="project" value="UniProtKB-SubCell"/>
</dbReference>
<feature type="transmembrane region" description="Helical" evidence="12">
    <location>
        <begin position="14"/>
        <end position="35"/>
    </location>
</feature>
<dbReference type="SMART" id="SM00382">
    <property type="entry name" value="AAA"/>
    <property type="match status" value="1"/>
</dbReference>
<reference evidence="15" key="1">
    <citation type="submission" date="2020-07" db="EMBL/GenBank/DDBJ databases">
        <title>Huge and variable diversity of episymbiotic CPR bacteria and DPANN archaea in groundwater ecosystems.</title>
        <authorList>
            <person name="He C.Y."/>
            <person name="Keren R."/>
            <person name="Whittaker M."/>
            <person name="Farag I.F."/>
            <person name="Doudna J."/>
            <person name="Cate J.H.D."/>
            <person name="Banfield J.F."/>
        </authorList>
    </citation>
    <scope>NUCLEOTIDE SEQUENCE</scope>
    <source>
        <strain evidence="15">NC_groundwater_1664_Pr3_B-0.1um_52_9</strain>
    </source>
</reference>
<keyword evidence="5" id="KW-0547">Nucleotide-binding</keyword>
<feature type="transmembrane region" description="Helical" evidence="12">
    <location>
        <begin position="240"/>
        <end position="260"/>
    </location>
</feature>
<evidence type="ECO:0000256" key="4">
    <source>
        <dbReference type="ARBA" id="ARBA00022692"/>
    </source>
</evidence>
<dbReference type="Pfam" id="PF00005">
    <property type="entry name" value="ABC_tran"/>
    <property type="match status" value="1"/>
</dbReference>
<evidence type="ECO:0000256" key="8">
    <source>
        <dbReference type="ARBA" id="ARBA00022989"/>
    </source>
</evidence>
<dbReference type="PROSITE" id="PS50929">
    <property type="entry name" value="ABC_TM1F"/>
    <property type="match status" value="1"/>
</dbReference>
<evidence type="ECO:0000256" key="1">
    <source>
        <dbReference type="ARBA" id="ARBA00004651"/>
    </source>
</evidence>
<dbReference type="GO" id="GO:0016887">
    <property type="term" value="F:ATP hydrolysis activity"/>
    <property type="evidence" value="ECO:0007669"/>
    <property type="project" value="InterPro"/>
</dbReference>
<evidence type="ECO:0000256" key="3">
    <source>
        <dbReference type="ARBA" id="ARBA00022475"/>
    </source>
</evidence>
<dbReference type="Gene3D" id="1.20.1560.10">
    <property type="entry name" value="ABC transporter type 1, transmembrane domain"/>
    <property type="match status" value="1"/>
</dbReference>
<dbReference type="SUPFAM" id="SSF90123">
    <property type="entry name" value="ABC transporter transmembrane region"/>
    <property type="match status" value="1"/>
</dbReference>
<dbReference type="PANTHER" id="PTHR43394">
    <property type="entry name" value="ATP-DEPENDENT PERMEASE MDL1, MITOCHONDRIAL"/>
    <property type="match status" value="1"/>
</dbReference>
<dbReference type="GO" id="GO:0034040">
    <property type="term" value="F:ATPase-coupled lipid transmembrane transporter activity"/>
    <property type="evidence" value="ECO:0007669"/>
    <property type="project" value="InterPro"/>
</dbReference>
<dbReference type="PANTHER" id="PTHR43394:SF1">
    <property type="entry name" value="ATP-BINDING CASSETTE SUB-FAMILY B MEMBER 10, MITOCHONDRIAL"/>
    <property type="match status" value="1"/>
</dbReference>
<evidence type="ECO:0000313" key="16">
    <source>
        <dbReference type="Proteomes" id="UP000807825"/>
    </source>
</evidence>
<evidence type="ECO:0000256" key="11">
    <source>
        <dbReference type="SAM" id="MobiDB-lite"/>
    </source>
</evidence>
<evidence type="ECO:0000259" key="13">
    <source>
        <dbReference type="PROSITE" id="PS50893"/>
    </source>
</evidence>
<dbReference type="PROSITE" id="PS50893">
    <property type="entry name" value="ABC_TRANSPORTER_2"/>
    <property type="match status" value="1"/>
</dbReference>
<dbReference type="GO" id="GO:0015421">
    <property type="term" value="F:ABC-type oligopeptide transporter activity"/>
    <property type="evidence" value="ECO:0007669"/>
    <property type="project" value="TreeGrafter"/>
</dbReference>
<comment type="subcellular location">
    <subcellularLocation>
        <location evidence="1">Cell membrane</location>
        <topology evidence="1">Multi-pass membrane protein</topology>
    </subcellularLocation>
</comment>
<sequence length="593" mass="66196">MYVYKRLLRYLKPYMAKLVLAGICMIGVAIATAVLPILVKPVLDDVFVQKDSEKLIYIPIAIVAVYSLKGVCDFGQYFLMSYVGQSVIKDLREEMFSKLEEMSVGFFVRHSTGELLSKMNNDVNMAQGAMTSAITSVVRDAVTVVLLVLVVFYRDFWLALIAMVVFPLAVYPLLHFGRRLKRYSRRMLVSLEDITQRLNETITGIRIVKAFAMEDYERSRFNEVNQTLFNAFMRRFKVRALSNPVMETLGGFGVCAIVYYGGYQVVNGHSTPGTFFSFMAALFMLYEPIKRINEVNMTIQEGIAAGERIFALVDAAPDVVDRPTATVLEAVERGIAFENVSFAYEDQMVLKNLNIEVKAGEAVAIVGESGVGKSTLLDLLPRFYDVTEGRILIDGNDSRDLTQRSLREKIGIVTQQTILFDDTIRNNIAYGRPDMSLESVIDAARAAHAHDFIMALPNGYDTFIGENGIKLSGGERQRIAIARALLKNPPVLILDEATSNLDSDSEKAVQSALEVLMRGRTTIVVAHRLSTIRNVDRIYVLVGGQVAEQGSHDELLTMKGAFARLYSMQFAPDQEPSDADRHNDTRLSETGDR</sequence>
<protein>
    <submittedName>
        <fullName evidence="15">Lipid A export permease/ATP-binding protein MsbA</fullName>
    </submittedName>
</protein>
<feature type="transmembrane region" description="Helical" evidence="12">
    <location>
        <begin position="156"/>
        <end position="177"/>
    </location>
</feature>
<feature type="compositionally biased region" description="Basic and acidic residues" evidence="11">
    <location>
        <begin position="578"/>
        <end position="593"/>
    </location>
</feature>
<keyword evidence="4 12" id="KW-0812">Transmembrane</keyword>
<feature type="transmembrane region" description="Helical" evidence="12">
    <location>
        <begin position="272"/>
        <end position="289"/>
    </location>
</feature>
<evidence type="ECO:0000256" key="7">
    <source>
        <dbReference type="ARBA" id="ARBA00022967"/>
    </source>
</evidence>
<dbReference type="InterPro" id="IPR003439">
    <property type="entry name" value="ABC_transporter-like_ATP-bd"/>
</dbReference>
<evidence type="ECO:0000256" key="10">
    <source>
        <dbReference type="ARBA" id="ARBA00023136"/>
    </source>
</evidence>
<feature type="transmembrane region" description="Helical" evidence="12">
    <location>
        <begin position="55"/>
        <end position="79"/>
    </location>
</feature>
<evidence type="ECO:0000256" key="2">
    <source>
        <dbReference type="ARBA" id="ARBA00022448"/>
    </source>
</evidence>
<keyword evidence="2" id="KW-0813">Transport</keyword>
<keyword evidence="7" id="KW-1278">Translocase</keyword>
<dbReference type="Pfam" id="PF00664">
    <property type="entry name" value="ABC_membrane"/>
    <property type="match status" value="1"/>
</dbReference>
<proteinExistence type="predicted"/>
<dbReference type="NCBIfam" id="TIGR02203">
    <property type="entry name" value="MsbA_lipidA"/>
    <property type="match status" value="1"/>
</dbReference>
<dbReference type="InterPro" id="IPR039421">
    <property type="entry name" value="Type_1_exporter"/>
</dbReference>
<evidence type="ECO:0000256" key="12">
    <source>
        <dbReference type="SAM" id="Phobius"/>
    </source>
</evidence>
<dbReference type="Gene3D" id="3.40.50.300">
    <property type="entry name" value="P-loop containing nucleotide triphosphate hydrolases"/>
    <property type="match status" value="1"/>
</dbReference>
<accession>A0A9D6Z535</accession>
<comment type="caution">
    <text evidence="15">The sequence shown here is derived from an EMBL/GenBank/DDBJ whole genome shotgun (WGS) entry which is preliminary data.</text>
</comment>
<dbReference type="InterPro" id="IPR017871">
    <property type="entry name" value="ABC_transporter-like_CS"/>
</dbReference>
<feature type="domain" description="ABC transporter" evidence="13">
    <location>
        <begin position="335"/>
        <end position="568"/>
    </location>
</feature>
<keyword evidence="10 12" id="KW-0472">Membrane</keyword>
<dbReference type="InterPro" id="IPR011917">
    <property type="entry name" value="ABC_transpr_lipidA"/>
</dbReference>
<keyword evidence="9" id="KW-0445">Lipid transport</keyword>
<dbReference type="InterPro" id="IPR003593">
    <property type="entry name" value="AAA+_ATPase"/>
</dbReference>
<dbReference type="CDD" id="cd18552">
    <property type="entry name" value="ABC_6TM_MsbA_like"/>
    <property type="match status" value="1"/>
</dbReference>
<keyword evidence="6" id="KW-0067">ATP-binding</keyword>
<evidence type="ECO:0000259" key="14">
    <source>
        <dbReference type="PROSITE" id="PS50929"/>
    </source>
</evidence>
<dbReference type="InterPro" id="IPR027417">
    <property type="entry name" value="P-loop_NTPase"/>
</dbReference>
<dbReference type="AlphaFoldDB" id="A0A9D6Z535"/>
<feature type="region of interest" description="Disordered" evidence="11">
    <location>
        <begin position="572"/>
        <end position="593"/>
    </location>
</feature>
<dbReference type="Proteomes" id="UP000807825">
    <property type="component" value="Unassembled WGS sequence"/>
</dbReference>
<feature type="transmembrane region" description="Helical" evidence="12">
    <location>
        <begin position="128"/>
        <end position="150"/>
    </location>
</feature>
<name>A0A9D6Z535_9BACT</name>
<evidence type="ECO:0000256" key="9">
    <source>
        <dbReference type="ARBA" id="ARBA00023055"/>
    </source>
</evidence>
<keyword evidence="3" id="KW-1003">Cell membrane</keyword>
<dbReference type="FunFam" id="3.40.50.300:FF:000287">
    <property type="entry name" value="Multidrug ABC transporter ATP-binding protein"/>
    <property type="match status" value="1"/>
</dbReference>
<dbReference type="InterPro" id="IPR036640">
    <property type="entry name" value="ABC1_TM_sf"/>
</dbReference>
<dbReference type="EMBL" id="JACRDE010000505">
    <property type="protein sequence ID" value="MBI5251669.1"/>
    <property type="molecule type" value="Genomic_DNA"/>
</dbReference>
<gene>
    <name evidence="15" type="primary">msbA</name>
    <name evidence="15" type="ORF">HY912_19425</name>
</gene>
<feature type="domain" description="ABC transmembrane type-1" evidence="14">
    <location>
        <begin position="19"/>
        <end position="301"/>
    </location>
</feature>
<dbReference type="InterPro" id="IPR011527">
    <property type="entry name" value="ABC1_TM_dom"/>
</dbReference>
<keyword evidence="8 12" id="KW-1133">Transmembrane helix</keyword>
<dbReference type="SUPFAM" id="SSF52540">
    <property type="entry name" value="P-loop containing nucleoside triphosphate hydrolases"/>
    <property type="match status" value="1"/>
</dbReference>
<dbReference type="PROSITE" id="PS00211">
    <property type="entry name" value="ABC_TRANSPORTER_1"/>
    <property type="match status" value="1"/>
</dbReference>
<evidence type="ECO:0000256" key="6">
    <source>
        <dbReference type="ARBA" id="ARBA00022840"/>
    </source>
</evidence>